<keyword evidence="3" id="KW-1185">Reference proteome</keyword>
<gene>
    <name evidence="2" type="ORF">KOW79_010131</name>
</gene>
<dbReference type="EMBL" id="JAHKSW010000011">
    <property type="protein sequence ID" value="KAG7326730.1"/>
    <property type="molecule type" value="Genomic_DNA"/>
</dbReference>
<dbReference type="AlphaFoldDB" id="A0A9D3NTB0"/>
<keyword evidence="1" id="KW-1133">Transmembrane helix</keyword>
<evidence type="ECO:0000256" key="1">
    <source>
        <dbReference type="SAM" id="Phobius"/>
    </source>
</evidence>
<accession>A0A9D3NTB0</accession>
<comment type="caution">
    <text evidence="2">The sequence shown here is derived from an EMBL/GenBank/DDBJ whole genome shotgun (WGS) entry which is preliminary data.</text>
</comment>
<evidence type="ECO:0000313" key="3">
    <source>
        <dbReference type="Proteomes" id="UP000824219"/>
    </source>
</evidence>
<evidence type="ECO:0000313" key="2">
    <source>
        <dbReference type="EMBL" id="KAG7326730.1"/>
    </source>
</evidence>
<protein>
    <submittedName>
        <fullName evidence="2">Uncharacterized protein</fullName>
    </submittedName>
</protein>
<reference evidence="2 3" key="1">
    <citation type="submission" date="2021-06" db="EMBL/GenBank/DDBJ databases">
        <title>Chromosome-level genome assembly of the red-tail catfish (Hemibagrus wyckioides).</title>
        <authorList>
            <person name="Shao F."/>
        </authorList>
    </citation>
    <scope>NUCLEOTIDE SEQUENCE [LARGE SCALE GENOMIC DNA]</scope>
    <source>
        <strain evidence="2">EC202008001</strain>
        <tissue evidence="2">Blood</tissue>
    </source>
</reference>
<feature type="transmembrane region" description="Helical" evidence="1">
    <location>
        <begin position="50"/>
        <end position="75"/>
    </location>
</feature>
<organism evidence="2 3">
    <name type="scientific">Hemibagrus wyckioides</name>
    <dbReference type="NCBI Taxonomy" id="337641"/>
    <lineage>
        <taxon>Eukaryota</taxon>
        <taxon>Metazoa</taxon>
        <taxon>Chordata</taxon>
        <taxon>Craniata</taxon>
        <taxon>Vertebrata</taxon>
        <taxon>Euteleostomi</taxon>
        <taxon>Actinopterygii</taxon>
        <taxon>Neopterygii</taxon>
        <taxon>Teleostei</taxon>
        <taxon>Ostariophysi</taxon>
        <taxon>Siluriformes</taxon>
        <taxon>Bagridae</taxon>
        <taxon>Hemibagrus</taxon>
    </lineage>
</organism>
<proteinExistence type="predicted"/>
<keyword evidence="1" id="KW-0812">Transmembrane</keyword>
<keyword evidence="1" id="KW-0472">Membrane</keyword>
<dbReference type="Proteomes" id="UP000824219">
    <property type="component" value="Linkage Group LG11"/>
</dbReference>
<name>A0A9D3NTB0_9TELE</name>
<sequence>MDASGKSASRLVEFLLIIRPLGDSPPHQLRQLDCAPPPPRYHRLLRHGRLALSWGNLLPQITFPLFVVLTASSLYNPHPSAESIRTKSIVVLCKLFNSCAYYSFSSEAHNPELMPQQGPNL</sequence>